<proteinExistence type="predicted"/>
<evidence type="ECO:0000313" key="1">
    <source>
        <dbReference type="EMBL" id="KZX15638.1"/>
    </source>
</evidence>
<reference evidence="1 2" key="1">
    <citation type="submission" date="2016-04" db="EMBL/GenBank/DDBJ databases">
        <title>Genome sequence of Methanobrevibacter cuticularis DSM 11139.</title>
        <authorList>
            <person name="Poehlein A."/>
            <person name="Seedorf H."/>
            <person name="Daniel R."/>
        </authorList>
    </citation>
    <scope>NUCLEOTIDE SEQUENCE [LARGE SCALE GENOMIC DNA]</scope>
    <source>
        <strain evidence="1 2">DSM 11139</strain>
    </source>
</reference>
<dbReference type="AlphaFoldDB" id="A0A166DIJ4"/>
<comment type="caution">
    <text evidence="1">The sequence shown here is derived from an EMBL/GenBank/DDBJ whole genome shotgun (WGS) entry which is preliminary data.</text>
</comment>
<gene>
    <name evidence="1" type="ORF">MBCUT_13780</name>
</gene>
<accession>A0A166DIJ4</accession>
<keyword evidence="2" id="KW-1185">Reference proteome</keyword>
<protein>
    <submittedName>
        <fullName evidence="1">Uncharacterized protein</fullName>
    </submittedName>
</protein>
<dbReference type="Proteomes" id="UP000077275">
    <property type="component" value="Unassembled WGS sequence"/>
</dbReference>
<sequence length="119" mass="13418">MVGRIVFSNLFGNYTSFVDYKYVTSDVAFTCSGKISLSSAIKYPFCNNKKTTSIEANRFIRRELGDDNVSITKAEISDRMQYVDPQVYIDMNNVAISELYIYPEEIASFKGFTVSATDA</sequence>
<dbReference type="RefSeq" id="WP_245634966.1">
    <property type="nucleotide sequence ID" value="NZ_LWMW01000112.1"/>
</dbReference>
<name>A0A166DIJ4_9EURY</name>
<organism evidence="1 2">
    <name type="scientific">Methanobrevibacter cuticularis</name>
    <dbReference type="NCBI Taxonomy" id="47311"/>
    <lineage>
        <taxon>Archaea</taxon>
        <taxon>Methanobacteriati</taxon>
        <taxon>Methanobacteriota</taxon>
        <taxon>Methanomada group</taxon>
        <taxon>Methanobacteria</taxon>
        <taxon>Methanobacteriales</taxon>
        <taxon>Methanobacteriaceae</taxon>
        <taxon>Methanobrevibacter</taxon>
    </lineage>
</organism>
<dbReference type="PATRIC" id="fig|47311.3.peg.1506"/>
<dbReference type="EMBL" id="LWMW01000112">
    <property type="protein sequence ID" value="KZX15638.1"/>
    <property type="molecule type" value="Genomic_DNA"/>
</dbReference>
<evidence type="ECO:0000313" key="2">
    <source>
        <dbReference type="Proteomes" id="UP000077275"/>
    </source>
</evidence>